<dbReference type="AlphaFoldDB" id="A0A401P4D0"/>
<comment type="caution">
    <text evidence="1">The sequence shown here is derived from an EMBL/GenBank/DDBJ whole genome shotgun (WGS) entry which is preliminary data.</text>
</comment>
<protein>
    <submittedName>
        <fullName evidence="1">Uncharacterized protein</fullName>
    </submittedName>
</protein>
<proteinExistence type="predicted"/>
<name>A0A401P4D0_SCYTO</name>
<sequence>MTGRAMRLPEEVITGGAELESKGTVLQCMQDLVNRLHALKGQSITIGRHELTPYRDVFIVKADDLERTDDDERIHRYVQKGLARIPHLRADWEGLKKEVTRIDHLWNKRMTDTLAMN</sequence>
<dbReference type="Proteomes" id="UP000288216">
    <property type="component" value="Unassembled WGS sequence"/>
</dbReference>
<reference evidence="1 2" key="1">
    <citation type="journal article" date="2018" name="Nat. Ecol. Evol.">
        <title>Shark genomes provide insights into elasmobranch evolution and the origin of vertebrates.</title>
        <authorList>
            <person name="Hara Y"/>
            <person name="Yamaguchi K"/>
            <person name="Onimaru K"/>
            <person name="Kadota M"/>
            <person name="Koyanagi M"/>
            <person name="Keeley SD"/>
            <person name="Tatsumi K"/>
            <person name="Tanaka K"/>
            <person name="Motone F"/>
            <person name="Kageyama Y"/>
            <person name="Nozu R"/>
            <person name="Adachi N"/>
            <person name="Nishimura O"/>
            <person name="Nakagawa R"/>
            <person name="Tanegashima C"/>
            <person name="Kiyatake I"/>
            <person name="Matsumoto R"/>
            <person name="Murakumo K"/>
            <person name="Nishida K"/>
            <person name="Terakita A"/>
            <person name="Kuratani S"/>
            <person name="Sato K"/>
            <person name="Hyodo S Kuraku.S."/>
        </authorList>
    </citation>
    <scope>NUCLEOTIDE SEQUENCE [LARGE SCALE GENOMIC DNA]</scope>
</reference>
<keyword evidence="2" id="KW-1185">Reference proteome</keyword>
<accession>A0A401P4D0</accession>
<evidence type="ECO:0000313" key="2">
    <source>
        <dbReference type="Proteomes" id="UP000288216"/>
    </source>
</evidence>
<dbReference type="EMBL" id="BFAA01000164">
    <property type="protein sequence ID" value="GCB67946.1"/>
    <property type="molecule type" value="Genomic_DNA"/>
</dbReference>
<gene>
    <name evidence="1" type="ORF">scyTo_0000799</name>
</gene>
<evidence type="ECO:0000313" key="1">
    <source>
        <dbReference type="EMBL" id="GCB67946.1"/>
    </source>
</evidence>
<organism evidence="1 2">
    <name type="scientific">Scyliorhinus torazame</name>
    <name type="common">Cloudy catshark</name>
    <name type="synonym">Catulus torazame</name>
    <dbReference type="NCBI Taxonomy" id="75743"/>
    <lineage>
        <taxon>Eukaryota</taxon>
        <taxon>Metazoa</taxon>
        <taxon>Chordata</taxon>
        <taxon>Craniata</taxon>
        <taxon>Vertebrata</taxon>
        <taxon>Chondrichthyes</taxon>
        <taxon>Elasmobranchii</taxon>
        <taxon>Galeomorphii</taxon>
        <taxon>Galeoidea</taxon>
        <taxon>Carcharhiniformes</taxon>
        <taxon>Scyliorhinidae</taxon>
        <taxon>Scyliorhinus</taxon>
    </lineage>
</organism>